<reference evidence="2 3" key="1">
    <citation type="journal article" date="2019" name="Int. J. Syst. Evol. Microbiol.">
        <title>The Global Catalogue of Microorganisms (GCM) 10K type strain sequencing project: providing services to taxonomists for standard genome sequencing and annotation.</title>
        <authorList>
            <consortium name="The Broad Institute Genomics Platform"/>
            <consortium name="The Broad Institute Genome Sequencing Center for Infectious Disease"/>
            <person name="Wu L."/>
            <person name="Ma J."/>
        </authorList>
    </citation>
    <scope>NUCLEOTIDE SEQUENCE [LARGE SCALE GENOMIC DNA]</scope>
    <source>
        <strain evidence="2 3">LMG 29247</strain>
    </source>
</reference>
<accession>A0ABD5T3J7</accession>
<name>A0ABD5T3J7_9EURY</name>
<dbReference type="Proteomes" id="UP001596383">
    <property type="component" value="Unassembled WGS sequence"/>
</dbReference>
<evidence type="ECO:0000259" key="1">
    <source>
        <dbReference type="Pfam" id="PF13614"/>
    </source>
</evidence>
<dbReference type="PANTHER" id="PTHR13696:SF99">
    <property type="entry name" value="COBYRINIC ACID AC-DIAMIDE SYNTHASE"/>
    <property type="match status" value="1"/>
</dbReference>
<evidence type="ECO:0000313" key="3">
    <source>
        <dbReference type="Proteomes" id="UP001596383"/>
    </source>
</evidence>
<proteinExistence type="predicted"/>
<dbReference type="PANTHER" id="PTHR13696">
    <property type="entry name" value="P-LOOP CONTAINING NUCLEOSIDE TRIPHOSPHATE HYDROLASE"/>
    <property type="match status" value="1"/>
</dbReference>
<feature type="domain" description="AAA" evidence="1">
    <location>
        <begin position="8"/>
        <end position="186"/>
    </location>
</feature>
<dbReference type="InterPro" id="IPR050678">
    <property type="entry name" value="DNA_Partitioning_ATPase"/>
</dbReference>
<dbReference type="CDD" id="cd02042">
    <property type="entry name" value="ParAB_family"/>
    <property type="match status" value="1"/>
</dbReference>
<organism evidence="2 3">
    <name type="scientific">Natrinema soli</name>
    <dbReference type="NCBI Taxonomy" id="1930624"/>
    <lineage>
        <taxon>Archaea</taxon>
        <taxon>Methanobacteriati</taxon>
        <taxon>Methanobacteriota</taxon>
        <taxon>Stenosarchaea group</taxon>
        <taxon>Halobacteria</taxon>
        <taxon>Halobacteriales</taxon>
        <taxon>Natrialbaceae</taxon>
        <taxon>Natrinema</taxon>
    </lineage>
</organism>
<evidence type="ECO:0000313" key="2">
    <source>
        <dbReference type="EMBL" id="MFC6769900.1"/>
    </source>
</evidence>
<dbReference type="Gene3D" id="3.40.50.300">
    <property type="entry name" value="P-loop containing nucleotide triphosphate hydrolases"/>
    <property type="match status" value="1"/>
</dbReference>
<dbReference type="SUPFAM" id="SSF52540">
    <property type="entry name" value="P-loop containing nucleoside triphosphate hydrolases"/>
    <property type="match status" value="1"/>
</dbReference>
<protein>
    <submittedName>
        <fullName evidence="2">ParA family protein</fullName>
    </submittedName>
</protein>
<comment type="caution">
    <text evidence="2">The sequence shown here is derived from an EMBL/GenBank/DDBJ whole genome shotgun (WGS) entry which is preliminary data.</text>
</comment>
<dbReference type="Pfam" id="PF13614">
    <property type="entry name" value="AAA_31"/>
    <property type="match status" value="1"/>
</dbReference>
<dbReference type="InterPro" id="IPR027417">
    <property type="entry name" value="P-loop_NTPase"/>
</dbReference>
<dbReference type="AlphaFoldDB" id="A0ABD5T3J7"/>
<dbReference type="RefSeq" id="WP_273742492.1">
    <property type="nucleotide sequence ID" value="NZ_JAQIVI010000841.1"/>
</dbReference>
<sequence length="289" mass="31814">MIPYTVWSEAGGVGKTTLAANLSRAHANSGQKVLVIDMDPQDGGLTHHFGLDDDKGSADADNLVMHMIGRPRGDFGDLVRSSEGVDVLPSHNMLGTLDDLLSKAQELEEDTNPDPEYEFEKERQLRRVLVDADVPSEYDVIMIDPPASEGQHLYNAVYATGNLLIPFEPSPKGERSVQGLRDVINGFEDELGDIDVGVIGTVPNKLSGTNINQKYLDALEDEELPIAPVSIGERGSMLGEAWDNQVSIYELAENESYRDLRDYEQPTLEKFDELAEYITEQFATTEATA</sequence>
<dbReference type="InterPro" id="IPR025669">
    <property type="entry name" value="AAA_dom"/>
</dbReference>
<gene>
    <name evidence="2" type="ORF">ACFQE6_34100</name>
</gene>
<dbReference type="EMBL" id="JBHSWV010000841">
    <property type="protein sequence ID" value="MFC6769900.1"/>
    <property type="molecule type" value="Genomic_DNA"/>
</dbReference>
<keyword evidence="3" id="KW-1185">Reference proteome</keyword>